<organism evidence="3 4">
    <name type="scientific">Pseudidiomarina piscicola</name>
    <dbReference type="NCBI Taxonomy" id="2614830"/>
    <lineage>
        <taxon>Bacteria</taxon>
        <taxon>Pseudomonadati</taxon>
        <taxon>Pseudomonadota</taxon>
        <taxon>Gammaproteobacteria</taxon>
        <taxon>Alteromonadales</taxon>
        <taxon>Idiomarinaceae</taxon>
        <taxon>Pseudidiomarina</taxon>
    </lineage>
</organism>
<accession>A0A6S6WLS8</accession>
<feature type="domain" description="Fumarylacetoacetase-like C-terminal" evidence="2">
    <location>
        <begin position="6"/>
        <end position="185"/>
    </location>
</feature>
<dbReference type="PANTHER" id="PTHR11820">
    <property type="entry name" value="ACYLPYRUVASE"/>
    <property type="match status" value="1"/>
</dbReference>
<dbReference type="GO" id="GO:0050385">
    <property type="term" value="F:ureidoglycolate lyase activity"/>
    <property type="evidence" value="ECO:0007669"/>
    <property type="project" value="UniProtKB-EC"/>
</dbReference>
<dbReference type="RefSeq" id="WP_173919320.1">
    <property type="nucleotide sequence ID" value="NZ_CADCXY010000001.1"/>
</dbReference>
<proteinExistence type="predicted"/>
<keyword evidence="4" id="KW-1185">Reference proteome</keyword>
<evidence type="ECO:0000313" key="4">
    <source>
        <dbReference type="Proteomes" id="UP000481517"/>
    </source>
</evidence>
<gene>
    <name evidence="3" type="ORF">PSI9734_00275</name>
</gene>
<dbReference type="Pfam" id="PF01557">
    <property type="entry name" value="FAA_hydrolase"/>
    <property type="match status" value="1"/>
</dbReference>
<dbReference type="GO" id="GO:0018773">
    <property type="term" value="F:acetylpyruvate hydrolase activity"/>
    <property type="evidence" value="ECO:0007669"/>
    <property type="project" value="TreeGrafter"/>
</dbReference>
<dbReference type="AlphaFoldDB" id="A0A6S6WLS8"/>
<evidence type="ECO:0000256" key="1">
    <source>
        <dbReference type="ARBA" id="ARBA00022723"/>
    </source>
</evidence>
<dbReference type="NCBIfam" id="NF007967">
    <property type="entry name" value="PRK10691.1"/>
    <property type="match status" value="1"/>
</dbReference>
<protein>
    <submittedName>
        <fullName evidence="3">Ureidoglycolate lyase</fullName>
        <ecNumber evidence="3">4.3.2.3</ecNumber>
    </submittedName>
</protein>
<keyword evidence="1" id="KW-0479">Metal-binding</keyword>
<dbReference type="Gene3D" id="3.90.850.10">
    <property type="entry name" value="Fumarylacetoacetase-like, C-terminal domain"/>
    <property type="match status" value="1"/>
</dbReference>
<dbReference type="InterPro" id="IPR036663">
    <property type="entry name" value="Fumarylacetoacetase_C_sf"/>
</dbReference>
<name>A0A6S6WLS8_9GAMM</name>
<dbReference type="EMBL" id="CADCXY010000001">
    <property type="protein sequence ID" value="CAB0149701.1"/>
    <property type="molecule type" value="Genomic_DNA"/>
</dbReference>
<keyword evidence="3" id="KW-0456">Lyase</keyword>
<dbReference type="PANTHER" id="PTHR11820:SF7">
    <property type="entry name" value="ACYLPYRUVASE FAHD1, MITOCHONDRIAL"/>
    <property type="match status" value="1"/>
</dbReference>
<evidence type="ECO:0000259" key="2">
    <source>
        <dbReference type="Pfam" id="PF01557"/>
    </source>
</evidence>
<reference evidence="3 4" key="1">
    <citation type="submission" date="2020-02" db="EMBL/GenBank/DDBJ databases">
        <authorList>
            <person name="Rodrigo-Torres L."/>
            <person name="Arahal R. D."/>
            <person name="Lucena T."/>
        </authorList>
    </citation>
    <scope>NUCLEOTIDE SEQUENCE [LARGE SCALE GENOMIC DNA]</scope>
    <source>
        <strain evidence="3 4">CECT 9734</strain>
    </source>
</reference>
<dbReference type="Proteomes" id="UP000481517">
    <property type="component" value="Unassembled WGS sequence"/>
</dbReference>
<sequence length="215" mass="23284">MVAATKIVCVGRNYAAHAAELNNPIPAEPLLFIKPPSSLASLPKVRIPTHLGACHHEVELAVQIGQRLQNVTPEQALEAITGLTLGLDLTLRDVQNRLKQQGHPWERAKAFDGACVLAPWLAVTAANRNLLQTAQFTLYCDQQLRQQGDAQHMLMPIAELVAHISDVFTLEPGDIVLTGTPAGVGALAIGQQLGLNLHWNGQHHQWQGQVEGHDG</sequence>
<dbReference type="GO" id="GO:0046872">
    <property type="term" value="F:metal ion binding"/>
    <property type="evidence" value="ECO:0007669"/>
    <property type="project" value="UniProtKB-KW"/>
</dbReference>
<dbReference type="InterPro" id="IPR011234">
    <property type="entry name" value="Fumarylacetoacetase-like_C"/>
</dbReference>
<evidence type="ECO:0000313" key="3">
    <source>
        <dbReference type="EMBL" id="CAB0149701.1"/>
    </source>
</evidence>
<dbReference type="EC" id="4.3.2.3" evidence="3"/>
<dbReference type="SUPFAM" id="SSF56529">
    <property type="entry name" value="FAH"/>
    <property type="match status" value="1"/>
</dbReference>